<name>A0A977KBX9_9CREN</name>
<keyword evidence="2" id="KW-1185">Reference proteome</keyword>
<evidence type="ECO:0000313" key="2">
    <source>
        <dbReference type="Proteomes" id="UP001063698"/>
    </source>
</evidence>
<dbReference type="AlphaFoldDB" id="A0A977KBX9"/>
<proteinExistence type="predicted"/>
<dbReference type="EMBL" id="CP006868">
    <property type="protein sequence ID" value="UXD22776.1"/>
    <property type="molecule type" value="Genomic_DNA"/>
</dbReference>
<protein>
    <submittedName>
        <fullName evidence="1">Uncharacterized protein</fullName>
    </submittedName>
</protein>
<accession>A0A977KBX9</accession>
<reference evidence="1" key="1">
    <citation type="submission" date="2013-11" db="EMBL/GenBank/DDBJ databases">
        <title>Comparative genomics of Ignicoccus.</title>
        <authorList>
            <person name="Podar M."/>
        </authorList>
    </citation>
    <scope>NUCLEOTIDE SEQUENCE</scope>
    <source>
        <strain evidence="1">DSM 13166</strain>
    </source>
</reference>
<organism evidence="1 2">
    <name type="scientific">Ignicoccus pacificus DSM 13166</name>
    <dbReference type="NCBI Taxonomy" id="940294"/>
    <lineage>
        <taxon>Archaea</taxon>
        <taxon>Thermoproteota</taxon>
        <taxon>Thermoprotei</taxon>
        <taxon>Desulfurococcales</taxon>
        <taxon>Desulfurococcaceae</taxon>
        <taxon>Ignicoccus</taxon>
    </lineage>
</organism>
<gene>
    <name evidence="1" type="ORF">IPA_08155</name>
</gene>
<dbReference type="KEGG" id="ipc:IPA_08155"/>
<sequence>MDEERMRKEAEYVARMLERKGYETSVRKSVVKNLIGEEVVSFNVLASKGEHVVRWKVSENRYEVSIRIYGEVEGELEEEGYHVEKDGEYTRLFKRSNKMFGFLDKVP</sequence>
<dbReference type="Proteomes" id="UP001063698">
    <property type="component" value="Chromosome"/>
</dbReference>
<evidence type="ECO:0000313" key="1">
    <source>
        <dbReference type="EMBL" id="UXD22776.1"/>
    </source>
</evidence>